<dbReference type="AlphaFoldDB" id="A0A8T3C3N0"/>
<feature type="chain" id="PRO_5035888041" evidence="2">
    <location>
        <begin position="22"/>
        <end position="90"/>
    </location>
</feature>
<organism evidence="3 4">
    <name type="scientific">Dendrobium nobile</name>
    <name type="common">Orchid</name>
    <dbReference type="NCBI Taxonomy" id="94219"/>
    <lineage>
        <taxon>Eukaryota</taxon>
        <taxon>Viridiplantae</taxon>
        <taxon>Streptophyta</taxon>
        <taxon>Embryophyta</taxon>
        <taxon>Tracheophyta</taxon>
        <taxon>Spermatophyta</taxon>
        <taxon>Magnoliopsida</taxon>
        <taxon>Liliopsida</taxon>
        <taxon>Asparagales</taxon>
        <taxon>Orchidaceae</taxon>
        <taxon>Epidendroideae</taxon>
        <taxon>Malaxideae</taxon>
        <taxon>Dendrobiinae</taxon>
        <taxon>Dendrobium</taxon>
    </lineage>
</organism>
<evidence type="ECO:0000256" key="2">
    <source>
        <dbReference type="SAM" id="SignalP"/>
    </source>
</evidence>
<keyword evidence="4" id="KW-1185">Reference proteome</keyword>
<gene>
    <name evidence="3" type="ORF">KFK09_003246</name>
</gene>
<protein>
    <submittedName>
        <fullName evidence="3">Uncharacterized protein</fullName>
    </submittedName>
</protein>
<accession>A0A8T3C3N0</accession>
<comment type="caution">
    <text evidence="3">The sequence shown here is derived from an EMBL/GenBank/DDBJ whole genome shotgun (WGS) entry which is preliminary data.</text>
</comment>
<reference evidence="3" key="1">
    <citation type="journal article" date="2022" name="Front. Genet.">
        <title>Chromosome-Scale Assembly of the Dendrobium nobile Genome Provides Insights Into the Molecular Mechanism of the Biosynthesis of the Medicinal Active Ingredient of Dendrobium.</title>
        <authorList>
            <person name="Xu Q."/>
            <person name="Niu S.-C."/>
            <person name="Li K.-L."/>
            <person name="Zheng P.-J."/>
            <person name="Zhang X.-J."/>
            <person name="Jia Y."/>
            <person name="Liu Y."/>
            <person name="Niu Y.-X."/>
            <person name="Yu L.-H."/>
            <person name="Chen D.-F."/>
            <person name="Zhang G.-Q."/>
        </authorList>
    </citation>
    <scope>NUCLEOTIDE SEQUENCE</scope>
    <source>
        <tissue evidence="3">Leaf</tissue>
    </source>
</reference>
<name>A0A8T3C3N0_DENNO</name>
<feature type="signal peptide" evidence="2">
    <location>
        <begin position="1"/>
        <end position="21"/>
    </location>
</feature>
<evidence type="ECO:0000256" key="1">
    <source>
        <dbReference type="SAM" id="MobiDB-lite"/>
    </source>
</evidence>
<feature type="region of interest" description="Disordered" evidence="1">
    <location>
        <begin position="44"/>
        <end position="90"/>
    </location>
</feature>
<dbReference type="EMBL" id="JAGYWB010000003">
    <property type="protein sequence ID" value="KAI0527641.1"/>
    <property type="molecule type" value="Genomic_DNA"/>
</dbReference>
<sequence length="90" mass="9765">MARSSILLIAAVAALVLLSATEPSARLLFPAGEVEVDDRYHLARRVPSGPSLPPPHPWRPDSSRNNATPFNSTPWPPPERAKSSFPSFGH</sequence>
<proteinExistence type="predicted"/>
<keyword evidence="2" id="KW-0732">Signal</keyword>
<evidence type="ECO:0000313" key="4">
    <source>
        <dbReference type="Proteomes" id="UP000829196"/>
    </source>
</evidence>
<dbReference type="Proteomes" id="UP000829196">
    <property type="component" value="Unassembled WGS sequence"/>
</dbReference>
<evidence type="ECO:0000313" key="3">
    <source>
        <dbReference type="EMBL" id="KAI0527641.1"/>
    </source>
</evidence>